<dbReference type="Pfam" id="PF02790">
    <property type="entry name" value="COX2_TM"/>
    <property type="match status" value="1"/>
</dbReference>
<evidence type="ECO:0000256" key="15">
    <source>
        <dbReference type="ARBA" id="ARBA00031389"/>
    </source>
</evidence>
<dbReference type="InterPro" id="IPR008972">
    <property type="entry name" value="Cupredoxin"/>
</dbReference>
<keyword evidence="9" id="KW-1278">Translocase</keyword>
<dbReference type="Gene3D" id="2.60.40.420">
    <property type="entry name" value="Cupredoxins - blue copper proteins"/>
    <property type="match status" value="1"/>
</dbReference>
<dbReference type="GO" id="GO:0016020">
    <property type="term" value="C:membrane"/>
    <property type="evidence" value="ECO:0007669"/>
    <property type="project" value="UniProtKB-SubCell"/>
</dbReference>
<dbReference type="PROSITE" id="PS00078">
    <property type="entry name" value="COX2"/>
    <property type="match status" value="1"/>
</dbReference>
<dbReference type="InterPro" id="IPR034236">
    <property type="entry name" value="CuRO_CcO_Caa3_II"/>
</dbReference>
<dbReference type="PROSITE" id="PS51007">
    <property type="entry name" value="CYTC"/>
    <property type="match status" value="1"/>
</dbReference>
<evidence type="ECO:0000256" key="6">
    <source>
        <dbReference type="ARBA" id="ARBA00022660"/>
    </source>
</evidence>
<dbReference type="SUPFAM" id="SSF49503">
    <property type="entry name" value="Cupredoxins"/>
    <property type="match status" value="1"/>
</dbReference>
<feature type="domain" description="Cytochrome oxidase subunit II copper A binding" evidence="17">
    <location>
        <begin position="78"/>
        <end position="195"/>
    </location>
</feature>
<dbReference type="PROSITE" id="PS50857">
    <property type="entry name" value="COX2_CUA"/>
    <property type="match status" value="1"/>
</dbReference>
<dbReference type="PRINTS" id="PR01166">
    <property type="entry name" value="CYCOXIDASEII"/>
</dbReference>
<keyword evidence="7 16" id="KW-0812">Transmembrane</keyword>
<evidence type="ECO:0000256" key="3">
    <source>
        <dbReference type="ARBA" id="ARBA00012949"/>
    </source>
</evidence>
<comment type="subcellular location">
    <subcellularLocation>
        <location evidence="1">Membrane</location>
        <topology evidence="1">Multi-pass membrane protein</topology>
    </subcellularLocation>
</comment>
<dbReference type="InterPro" id="IPR009056">
    <property type="entry name" value="Cyt_c-like_dom"/>
</dbReference>
<comment type="caution">
    <text evidence="20">The sequence shown here is derived from an EMBL/GenBank/DDBJ whole genome shotgun (WGS) entry which is preliminary data.</text>
</comment>
<evidence type="ECO:0000256" key="14">
    <source>
        <dbReference type="ARBA" id="ARBA00023136"/>
    </source>
</evidence>
<dbReference type="GO" id="GO:0005507">
    <property type="term" value="F:copper ion binding"/>
    <property type="evidence" value="ECO:0007669"/>
    <property type="project" value="InterPro"/>
</dbReference>
<dbReference type="InterPro" id="IPR002429">
    <property type="entry name" value="CcO_II-like_C"/>
</dbReference>
<keyword evidence="6" id="KW-0679">Respiratory chain</keyword>
<organism evidence="20">
    <name type="scientific">mine drainage metagenome</name>
    <dbReference type="NCBI Taxonomy" id="410659"/>
    <lineage>
        <taxon>unclassified sequences</taxon>
        <taxon>metagenomes</taxon>
        <taxon>ecological metagenomes</taxon>
    </lineage>
</organism>
<feature type="transmembrane region" description="Helical" evidence="16">
    <location>
        <begin position="47"/>
        <end position="69"/>
    </location>
</feature>
<evidence type="ECO:0000256" key="7">
    <source>
        <dbReference type="ARBA" id="ARBA00022692"/>
    </source>
</evidence>
<evidence type="ECO:0000256" key="4">
    <source>
        <dbReference type="ARBA" id="ARBA00022448"/>
    </source>
</evidence>
<dbReference type="Pfam" id="PF00116">
    <property type="entry name" value="COX2"/>
    <property type="match status" value="1"/>
</dbReference>
<evidence type="ECO:0000259" key="17">
    <source>
        <dbReference type="PROSITE" id="PS50857"/>
    </source>
</evidence>
<keyword evidence="12" id="KW-0408">Iron</keyword>
<dbReference type="InterPro" id="IPR014222">
    <property type="entry name" value="Cyt_c_oxidase_su2"/>
</dbReference>
<dbReference type="AlphaFoldDB" id="E6PY66"/>
<keyword evidence="8" id="KW-0479">Metal-binding</keyword>
<dbReference type="PANTHER" id="PTHR22888">
    <property type="entry name" value="CYTOCHROME C OXIDASE, SUBUNIT II"/>
    <property type="match status" value="1"/>
</dbReference>
<evidence type="ECO:0000259" key="19">
    <source>
        <dbReference type="PROSITE" id="PS51007"/>
    </source>
</evidence>
<keyword evidence="10" id="KW-0249">Electron transport</keyword>
<sequence>MLVLSVTLIIFLVVAGLLLYALIRFRHRSTDTEQEPAQVYGSNQIELSWTVIPILIVVMLFLSTTRVILETEAKPKPDNALNVTVIGHQFWWEYRYPKLGVVTANELHIPISDPNRPTPTYLEMSSADVTHSFWVPRLAGKTDLIPNRVNTMWLDPSEAGLYLGQCAQYCGTQHAKMLLRVYAQTPQDFAAWVKQQQQPSRADLSDQPLAEEGRMVFLHNACINCHTVTGTVATGRFGPDLTHFASRDTIASGAIPNTPKQLRAWIANPDEFKPGSLMPAMHLNNHDLDAVTAYLTTLH</sequence>
<dbReference type="SUPFAM" id="SSF46626">
    <property type="entry name" value="Cytochrome c"/>
    <property type="match status" value="1"/>
</dbReference>
<evidence type="ECO:0000256" key="2">
    <source>
        <dbReference type="ARBA" id="ARBA00007866"/>
    </source>
</evidence>
<evidence type="ECO:0000256" key="9">
    <source>
        <dbReference type="ARBA" id="ARBA00022967"/>
    </source>
</evidence>
<dbReference type="Pfam" id="PF00034">
    <property type="entry name" value="Cytochrom_C"/>
    <property type="match status" value="1"/>
</dbReference>
<evidence type="ECO:0000256" key="8">
    <source>
        <dbReference type="ARBA" id="ARBA00022723"/>
    </source>
</evidence>
<name>E6PY66_9ZZZZ</name>
<dbReference type="InterPro" id="IPR011759">
    <property type="entry name" value="Cyt_c_oxidase_su2_TM_dom"/>
</dbReference>
<keyword evidence="5" id="KW-0349">Heme</keyword>
<dbReference type="NCBIfam" id="TIGR02866">
    <property type="entry name" value="CoxB"/>
    <property type="match status" value="1"/>
</dbReference>
<dbReference type="GO" id="GO:0016491">
    <property type="term" value="F:oxidoreductase activity"/>
    <property type="evidence" value="ECO:0007669"/>
    <property type="project" value="UniProtKB-KW"/>
</dbReference>
<dbReference type="SUPFAM" id="SSF81464">
    <property type="entry name" value="Cytochrome c oxidase subunit II-like, transmembrane region"/>
    <property type="match status" value="1"/>
</dbReference>
<protein>
    <recommendedName>
        <fullName evidence="3">cytochrome-c oxidase</fullName>
        <ecNumber evidence="3">7.1.1.9</ecNumber>
    </recommendedName>
    <alternativeName>
        <fullName evidence="15">Cytochrome c oxidase polypeptide II</fullName>
    </alternativeName>
</protein>
<proteinExistence type="inferred from homology"/>
<comment type="similarity">
    <text evidence="2">Belongs to the cytochrome c oxidase subunit 2 family.</text>
</comment>
<reference evidence="20" key="1">
    <citation type="submission" date="2009-10" db="EMBL/GenBank/DDBJ databases">
        <title>Diversity of trophic interactions inside an arsenic-rich microbial ecosystem.</title>
        <authorList>
            <person name="Bertin P.N."/>
            <person name="Heinrich-Salmeron A."/>
            <person name="Pelletier E."/>
            <person name="Goulhen-Chollet F."/>
            <person name="Arsene-Ploetze F."/>
            <person name="Gallien S."/>
            <person name="Calteau A."/>
            <person name="Vallenet D."/>
            <person name="Casiot C."/>
            <person name="Chane-Woon-Ming B."/>
            <person name="Giloteaux L."/>
            <person name="Barakat M."/>
            <person name="Bonnefoy V."/>
            <person name="Bruneel O."/>
            <person name="Chandler M."/>
            <person name="Cleiss J."/>
            <person name="Duran R."/>
            <person name="Elbaz-Poulichet F."/>
            <person name="Fonknechten N."/>
            <person name="Lauga B."/>
            <person name="Mornico D."/>
            <person name="Ortet P."/>
            <person name="Schaeffer C."/>
            <person name="Siguier P."/>
            <person name="Alexander Thil Smith A."/>
            <person name="Van Dorsselaer A."/>
            <person name="Weissenbach J."/>
            <person name="Medigue C."/>
            <person name="Le Paslier D."/>
        </authorList>
    </citation>
    <scope>NUCLEOTIDE SEQUENCE</scope>
</reference>
<dbReference type="InterPro" id="IPR036257">
    <property type="entry name" value="Cyt_c_oxidase_su2_TM_sf"/>
</dbReference>
<keyword evidence="13" id="KW-0186">Copper</keyword>
<keyword evidence="4" id="KW-0813">Transport</keyword>
<dbReference type="InterPro" id="IPR045187">
    <property type="entry name" value="CcO_II"/>
</dbReference>
<dbReference type="Gene3D" id="1.10.287.90">
    <property type="match status" value="1"/>
</dbReference>
<dbReference type="PANTHER" id="PTHR22888:SF9">
    <property type="entry name" value="CYTOCHROME C OXIDASE SUBUNIT 2"/>
    <property type="match status" value="1"/>
</dbReference>
<evidence type="ECO:0000256" key="16">
    <source>
        <dbReference type="SAM" id="Phobius"/>
    </source>
</evidence>
<evidence type="ECO:0000256" key="12">
    <source>
        <dbReference type="ARBA" id="ARBA00023004"/>
    </source>
</evidence>
<dbReference type="GO" id="GO:0020037">
    <property type="term" value="F:heme binding"/>
    <property type="evidence" value="ECO:0007669"/>
    <property type="project" value="InterPro"/>
</dbReference>
<evidence type="ECO:0000256" key="11">
    <source>
        <dbReference type="ARBA" id="ARBA00022989"/>
    </source>
</evidence>
<dbReference type="EMBL" id="CABN01000064">
    <property type="protein sequence ID" value="CBH99875.1"/>
    <property type="molecule type" value="Genomic_DNA"/>
</dbReference>
<keyword evidence="14 16" id="KW-0472">Membrane</keyword>
<keyword evidence="11 16" id="KW-1133">Transmembrane helix</keyword>
<evidence type="ECO:0000256" key="10">
    <source>
        <dbReference type="ARBA" id="ARBA00022982"/>
    </source>
</evidence>
<feature type="domain" description="Cytochrome oxidase subunit II transmembrane region profile" evidence="18">
    <location>
        <begin position="1"/>
        <end position="75"/>
    </location>
</feature>
<dbReference type="InterPro" id="IPR036909">
    <property type="entry name" value="Cyt_c-like_dom_sf"/>
</dbReference>
<dbReference type="CDD" id="cd04213">
    <property type="entry name" value="CuRO_CcO_Caa3_II"/>
    <property type="match status" value="1"/>
</dbReference>
<evidence type="ECO:0000313" key="20">
    <source>
        <dbReference type="EMBL" id="CBH99875.1"/>
    </source>
</evidence>
<accession>E6PY66</accession>
<evidence type="ECO:0000256" key="13">
    <source>
        <dbReference type="ARBA" id="ARBA00023008"/>
    </source>
</evidence>
<dbReference type="InterPro" id="IPR001505">
    <property type="entry name" value="Copper_CuA"/>
</dbReference>
<feature type="domain" description="Cytochrome c" evidence="19">
    <location>
        <begin position="208"/>
        <end position="299"/>
    </location>
</feature>
<dbReference type="GO" id="GO:0004129">
    <property type="term" value="F:cytochrome-c oxidase activity"/>
    <property type="evidence" value="ECO:0007669"/>
    <property type="project" value="UniProtKB-EC"/>
</dbReference>
<gene>
    <name evidence="20" type="primary">ctaC</name>
    <name evidence="20" type="ORF">CARN3_0839</name>
</gene>
<dbReference type="EC" id="7.1.1.9" evidence="3"/>
<keyword evidence="20" id="KW-0560">Oxidoreductase</keyword>
<feature type="transmembrane region" description="Helical" evidence="16">
    <location>
        <begin position="6"/>
        <end position="26"/>
    </location>
</feature>
<dbReference type="GO" id="GO:0042773">
    <property type="term" value="P:ATP synthesis coupled electron transport"/>
    <property type="evidence" value="ECO:0007669"/>
    <property type="project" value="TreeGrafter"/>
</dbReference>
<evidence type="ECO:0000256" key="5">
    <source>
        <dbReference type="ARBA" id="ARBA00022617"/>
    </source>
</evidence>
<evidence type="ECO:0000259" key="18">
    <source>
        <dbReference type="PROSITE" id="PS50999"/>
    </source>
</evidence>
<dbReference type="PROSITE" id="PS50999">
    <property type="entry name" value="COX2_TM"/>
    <property type="match status" value="1"/>
</dbReference>
<evidence type="ECO:0000256" key="1">
    <source>
        <dbReference type="ARBA" id="ARBA00004141"/>
    </source>
</evidence>